<dbReference type="Pfam" id="PF21020">
    <property type="entry name" value="Spectrin_4"/>
    <property type="match status" value="1"/>
</dbReference>
<gene>
    <name evidence="15" type="ORF">AAFF_G00196100</name>
</gene>
<evidence type="ECO:0000313" key="16">
    <source>
        <dbReference type="Proteomes" id="UP001221898"/>
    </source>
</evidence>
<feature type="region of interest" description="Disordered" evidence="12">
    <location>
        <begin position="2140"/>
        <end position="2174"/>
    </location>
</feature>
<evidence type="ECO:0000256" key="9">
    <source>
        <dbReference type="ARBA" id="ARBA00023273"/>
    </source>
</evidence>
<dbReference type="InterPro" id="IPR043197">
    <property type="entry name" value="Plakin"/>
</dbReference>
<evidence type="ECO:0000256" key="5">
    <source>
        <dbReference type="ARBA" id="ARBA00022553"/>
    </source>
</evidence>
<dbReference type="GO" id="GO:0016020">
    <property type="term" value="C:membrane"/>
    <property type="evidence" value="ECO:0007669"/>
    <property type="project" value="TreeGrafter"/>
</dbReference>
<dbReference type="Pfam" id="PF21097">
    <property type="entry name" value="SR_plectin_7"/>
    <property type="match status" value="1"/>
</dbReference>
<feature type="compositionally biased region" description="Basic and acidic residues" evidence="12">
    <location>
        <begin position="2353"/>
        <end position="2382"/>
    </location>
</feature>
<feature type="compositionally biased region" description="Basic residues" evidence="12">
    <location>
        <begin position="43"/>
        <end position="70"/>
    </location>
</feature>
<evidence type="ECO:0008006" key="17">
    <source>
        <dbReference type="Google" id="ProtNLM"/>
    </source>
</evidence>
<evidence type="ECO:0000259" key="13">
    <source>
        <dbReference type="PROSITE" id="PS50002"/>
    </source>
</evidence>
<dbReference type="SUPFAM" id="SSF47576">
    <property type="entry name" value="Calponin-homology domain, CH-domain"/>
    <property type="match status" value="1"/>
</dbReference>
<dbReference type="Pfam" id="PF18373">
    <property type="entry name" value="Spectrin_2"/>
    <property type="match status" value="1"/>
</dbReference>
<evidence type="ECO:0000256" key="1">
    <source>
        <dbReference type="ARBA" id="ARBA00004245"/>
    </source>
</evidence>
<feature type="compositionally biased region" description="Gly residues" evidence="12">
    <location>
        <begin position="154"/>
        <end position="167"/>
    </location>
</feature>
<dbReference type="InterPro" id="IPR049538">
    <property type="entry name" value="PCN-like_spectrin-like_rpt"/>
</dbReference>
<keyword evidence="7" id="KW-0009">Actin-binding</keyword>
<dbReference type="SMART" id="SM00033">
    <property type="entry name" value="CH"/>
    <property type="match status" value="1"/>
</dbReference>
<feature type="compositionally biased region" description="Gly residues" evidence="12">
    <location>
        <begin position="108"/>
        <end position="117"/>
    </location>
</feature>
<dbReference type="CDD" id="cd00176">
    <property type="entry name" value="SPEC"/>
    <property type="match status" value="2"/>
</dbReference>
<feature type="region of interest" description="Disordered" evidence="12">
    <location>
        <begin position="2296"/>
        <end position="2331"/>
    </location>
</feature>
<dbReference type="SMART" id="SM00250">
    <property type="entry name" value="PLEC"/>
    <property type="match status" value="8"/>
</dbReference>
<feature type="compositionally biased region" description="Basic and acidic residues" evidence="12">
    <location>
        <begin position="2401"/>
        <end position="2427"/>
    </location>
</feature>
<dbReference type="FunFam" id="1.20.58.60:FF:000009">
    <property type="entry name" value="dystonin isoform X1"/>
    <property type="match status" value="1"/>
</dbReference>
<dbReference type="Pfam" id="PF00435">
    <property type="entry name" value="Spectrin"/>
    <property type="match status" value="2"/>
</dbReference>
<feature type="compositionally biased region" description="Polar residues" evidence="12">
    <location>
        <begin position="2140"/>
        <end position="2155"/>
    </location>
</feature>
<dbReference type="PANTHER" id="PTHR23169:SF25">
    <property type="entry name" value="MICROTUBULE-ACTIN CROSS-LINKING FACTOR 1, ISOFORMS 1_2_3_4_5"/>
    <property type="match status" value="1"/>
</dbReference>
<dbReference type="InterPro" id="IPR001452">
    <property type="entry name" value="SH3_domain"/>
</dbReference>
<keyword evidence="4" id="KW-0963">Cytoplasm</keyword>
<evidence type="ECO:0000256" key="6">
    <source>
        <dbReference type="ARBA" id="ARBA00022737"/>
    </source>
</evidence>
<dbReference type="FunFam" id="1.10.418.10:FF:000002">
    <property type="entry name" value="Microtubule-actin cross-linking factor 1"/>
    <property type="match status" value="1"/>
</dbReference>
<feature type="coiled-coil region" evidence="11">
    <location>
        <begin position="1612"/>
        <end position="1639"/>
    </location>
</feature>
<keyword evidence="9" id="KW-0966">Cell projection</keyword>
<dbReference type="InterPro" id="IPR001715">
    <property type="entry name" value="CH_dom"/>
</dbReference>
<dbReference type="FunFam" id="1.20.58.60:FF:000027">
    <property type="entry name" value="Microtubule-actin cross-linking factor 1"/>
    <property type="match status" value="1"/>
</dbReference>
<evidence type="ECO:0000259" key="14">
    <source>
        <dbReference type="PROSITE" id="PS50021"/>
    </source>
</evidence>
<evidence type="ECO:0000256" key="4">
    <source>
        <dbReference type="ARBA" id="ARBA00022490"/>
    </source>
</evidence>
<dbReference type="Pfam" id="PF17902">
    <property type="entry name" value="SH3_10"/>
    <property type="match status" value="1"/>
</dbReference>
<feature type="region of interest" description="Disordered" evidence="12">
    <location>
        <begin position="2352"/>
        <end position="2435"/>
    </location>
</feature>
<dbReference type="FunFam" id="1.20.58.60:FF:000010">
    <property type="entry name" value="plectin isoform X2"/>
    <property type="match status" value="1"/>
</dbReference>
<feature type="region of interest" description="Disordered" evidence="12">
    <location>
        <begin position="1"/>
        <end position="169"/>
    </location>
</feature>
<evidence type="ECO:0000256" key="2">
    <source>
        <dbReference type="ARBA" id="ARBA00004316"/>
    </source>
</evidence>
<dbReference type="GO" id="GO:0045110">
    <property type="term" value="P:intermediate filament bundle assembly"/>
    <property type="evidence" value="ECO:0007669"/>
    <property type="project" value="TreeGrafter"/>
</dbReference>
<dbReference type="InterPro" id="IPR041615">
    <property type="entry name" value="Desmoplakin_SH3"/>
</dbReference>
<dbReference type="GO" id="GO:1990254">
    <property type="term" value="F:keratin filament binding"/>
    <property type="evidence" value="ECO:0007669"/>
    <property type="project" value="TreeGrafter"/>
</dbReference>
<dbReference type="GO" id="GO:0045095">
    <property type="term" value="C:keratin filament"/>
    <property type="evidence" value="ECO:0007669"/>
    <property type="project" value="TreeGrafter"/>
</dbReference>
<feature type="region of interest" description="Disordered" evidence="12">
    <location>
        <begin position="181"/>
        <end position="208"/>
    </location>
</feature>
<dbReference type="GO" id="GO:0003779">
    <property type="term" value="F:actin binding"/>
    <property type="evidence" value="ECO:0007669"/>
    <property type="project" value="UniProtKB-KW"/>
</dbReference>
<dbReference type="InterPro" id="IPR018159">
    <property type="entry name" value="Spectrin/alpha-actinin"/>
</dbReference>
<feature type="region of interest" description="Disordered" evidence="12">
    <location>
        <begin position="285"/>
        <end position="353"/>
    </location>
</feature>
<dbReference type="Gene3D" id="1.10.418.10">
    <property type="entry name" value="Calponin-like domain"/>
    <property type="match status" value="1"/>
</dbReference>
<dbReference type="InterPro" id="IPR035915">
    <property type="entry name" value="Plakin_repeat_sf"/>
</dbReference>
<proteinExistence type="predicted"/>
<feature type="coiled-coil region" evidence="11">
    <location>
        <begin position="1731"/>
        <end position="1758"/>
    </location>
</feature>
<dbReference type="InterPro" id="IPR001101">
    <property type="entry name" value="Plectin_repeat"/>
</dbReference>
<dbReference type="PANTHER" id="PTHR23169">
    <property type="entry name" value="ENVOPLAKIN"/>
    <property type="match status" value="1"/>
</dbReference>
<keyword evidence="11" id="KW-0175">Coiled coil</keyword>
<evidence type="ECO:0000256" key="10">
    <source>
        <dbReference type="PROSITE-ProRule" id="PRU00192"/>
    </source>
</evidence>
<evidence type="ECO:0000256" key="11">
    <source>
        <dbReference type="SAM" id="Coils"/>
    </source>
</evidence>
<dbReference type="GO" id="GO:0005737">
    <property type="term" value="C:cytoplasm"/>
    <property type="evidence" value="ECO:0007669"/>
    <property type="project" value="TreeGrafter"/>
</dbReference>
<evidence type="ECO:0000256" key="7">
    <source>
        <dbReference type="ARBA" id="ARBA00023203"/>
    </source>
</evidence>
<comment type="subcellular location">
    <subcellularLocation>
        <location evidence="2">Cell projection</location>
    </subcellularLocation>
    <subcellularLocation>
        <location evidence="1">Cytoplasm</location>
        <location evidence="1">Cytoskeleton</location>
    </subcellularLocation>
</comment>
<keyword evidence="6" id="KW-0677">Repeat</keyword>
<feature type="compositionally biased region" description="Acidic residues" evidence="12">
    <location>
        <begin position="189"/>
        <end position="205"/>
    </location>
</feature>
<dbReference type="SUPFAM" id="SSF46966">
    <property type="entry name" value="Spectrin repeat"/>
    <property type="match status" value="4"/>
</dbReference>
<keyword evidence="3 10" id="KW-0728">SH3 domain</keyword>
<dbReference type="GO" id="GO:0005198">
    <property type="term" value="F:structural molecule activity"/>
    <property type="evidence" value="ECO:0007669"/>
    <property type="project" value="TreeGrafter"/>
</dbReference>
<dbReference type="PROSITE" id="PS50021">
    <property type="entry name" value="CH"/>
    <property type="match status" value="1"/>
</dbReference>
<dbReference type="FunFam" id="2.30.30.40:FF:000011">
    <property type="entry name" value="Microtubule-actin cross-linking factor 1"/>
    <property type="match status" value="1"/>
</dbReference>
<accession>A0AAD7W6S0</accession>
<evidence type="ECO:0000256" key="3">
    <source>
        <dbReference type="ARBA" id="ARBA00022443"/>
    </source>
</evidence>
<feature type="domain" description="SH3" evidence="13">
    <location>
        <begin position="1079"/>
        <end position="1136"/>
    </location>
</feature>
<dbReference type="GO" id="GO:0042060">
    <property type="term" value="P:wound healing"/>
    <property type="evidence" value="ECO:0007669"/>
    <property type="project" value="TreeGrafter"/>
</dbReference>
<dbReference type="InterPro" id="IPR002017">
    <property type="entry name" value="Spectrin_repeat"/>
</dbReference>
<dbReference type="PROSITE" id="PS50002">
    <property type="entry name" value="SH3"/>
    <property type="match status" value="1"/>
</dbReference>
<keyword evidence="16" id="KW-1185">Reference proteome</keyword>
<dbReference type="SMART" id="SM00150">
    <property type="entry name" value="SPEC"/>
    <property type="match status" value="6"/>
</dbReference>
<dbReference type="InterPro" id="IPR036872">
    <property type="entry name" value="CH_dom_sf"/>
</dbReference>
<dbReference type="GO" id="GO:0030054">
    <property type="term" value="C:cell junction"/>
    <property type="evidence" value="ECO:0007669"/>
    <property type="project" value="TreeGrafter"/>
</dbReference>
<feature type="domain" description="Calponin-homology (CH)" evidence="14">
    <location>
        <begin position="403"/>
        <end position="507"/>
    </location>
</feature>
<dbReference type="EMBL" id="JAINUG010000261">
    <property type="protein sequence ID" value="KAJ8384944.1"/>
    <property type="molecule type" value="Genomic_DNA"/>
</dbReference>
<organism evidence="15 16">
    <name type="scientific">Aldrovandia affinis</name>
    <dbReference type="NCBI Taxonomy" id="143900"/>
    <lineage>
        <taxon>Eukaryota</taxon>
        <taxon>Metazoa</taxon>
        <taxon>Chordata</taxon>
        <taxon>Craniata</taxon>
        <taxon>Vertebrata</taxon>
        <taxon>Euteleostomi</taxon>
        <taxon>Actinopterygii</taxon>
        <taxon>Neopterygii</taxon>
        <taxon>Teleostei</taxon>
        <taxon>Notacanthiformes</taxon>
        <taxon>Halosauridae</taxon>
        <taxon>Aldrovandia</taxon>
    </lineage>
</organism>
<dbReference type="Gene3D" id="2.30.30.40">
    <property type="entry name" value="SH3 Domains"/>
    <property type="match status" value="1"/>
</dbReference>
<dbReference type="Gene3D" id="1.20.58.1060">
    <property type="match status" value="1"/>
</dbReference>
<dbReference type="Pfam" id="PF21019">
    <property type="entry name" value="Spectrin_3"/>
    <property type="match status" value="1"/>
</dbReference>
<feature type="compositionally biased region" description="Basic and acidic residues" evidence="12">
    <location>
        <begin position="25"/>
        <end position="42"/>
    </location>
</feature>
<keyword evidence="8" id="KW-0206">Cytoskeleton</keyword>
<comment type="caution">
    <text evidence="15">The sequence shown here is derived from an EMBL/GenBank/DDBJ whole genome shotgun (WGS) entry which is preliminary data.</text>
</comment>
<sequence length="2452" mass="273731">MGNSLGCVKQQREAGVSGAPPLSMKKRDSASDASARPRSDRAGRRRAKGTRARWRRRRRRRRPGRMRPKMRPSPERNVGSKPDGLDSTPMTEVRTHPGPLGPSPDAAGPGGERGGAGSTRVARVLVLSPEPSPAWRGVFCPPEGEGEGDEGAAGDAGQGSTTPGGGRVCRVRETVQGVLERPWILRTEGDEEDEDEDEDEDEEDFPERLRVRLSPETEKRGVVHIREVGGRLCVVRTVYPSDFGSPVWGDRGVEVHVEPPALSREMGDILRVQVFEEGLLAVTDSSGADMGASPRYNLRAPRTGQVHAGRAEKEGGPHGKQSSLDALGSVSRDPLSSGYASDLPLTSPETGATTQADWGALTSSSSEVLDSSVVESFFSPAEEHSHLSSQISEIYVSGESGDLTAKEKLLLWSQQATEGYPGLRCVNFSSSWSDGRMFNALLHRYRPDLIDMEVVARQTNRDNLEQAFDIAESLGVTRLLDAEDVDVPSPDEKSVITYVSSIYDAFPKIPEGGEGIAAHEVDQRWAEYQARFSTLLQWTRQHTLLMADKNFPQNPVELKALYNEYVHFKETEIPSKEMEKSRIEHLYKLLEVWMEFGRIKLPQGLHPNDLEEEWGKLILDMLEREKALRPAVERLELLLQMANKIQNTALDCEEKLTLAKNTLQADVLNLENGEPVRCEQELAVYLQDCEALIRQLQLDLQILRDEKYYQVEQLAFRVSCLQEELVSLRLQCSSVYRKGHFSPGGLAGDQGGQRGPGREGLSLPLGAQTLLGAVGAMGALLRQPMSRAELVAMSSSEDEGSLRFIYELLGWDLLEQAEWGADLPSVEQHLQDHRSIHSAVEELLNSLKEARSYESTISHNFRSSYSETLAKVEHQYCKLLEHSSWRLRSLESLHAFVSRCTEELIWLNEREEEELAFDWSDGNTSVAAKRELYTDMRSELEEKQEVMHYLQETADRLCQENHPAKQTVEAYSAALQTQWEWVSQLCLCVEQHLKDNTAYFQFVSDARECESYLRQLQDTIKRQYTCDKNSRLGKLEDLLQDSMEEKEQLIEYRSTVASLVGRAKTVVQLRPRSADCTIATTTPIRAICDYRQIEITISKGEECVLEDNSQRTKWKVISPSGNEAMVPSVCFSVPPPNQGAMDTASRMEQLYQNVMSLWHQLHVNMKSVVSWHYLQKDIRTISSWTLDMVRTQPPAERHQALDNLDAHLTDFLTDSRESALFTAAERRELEEEAEDSRAHCHALLVSMETVEKDESVSRSYLTELQDIKFHLEEAEQRLTRGIQTPFPSGASSDGADNAVHIAEQEKLKRDLDGLRSNLGEVSRRCVSFFEEKPSSSSVPVLRSELNVAVEQMDRLHVLSSVYLHKLKTVDVLLRSSQAAESLLRRYESRLSEEDIVPADTNAIQALREQLARWHSELDDQEQVFRSLGTEVQRAREAGAQLSQLHPDRSPELDRYQERAAQLTERWGGVRRQIETRQADLETLGSVLQQYREGHSVLIRWIEETTERQENTQPGKTDSKVLSEQLAQQTALVVEIEQNQVKLDQCQTHSKQYCTAVKDYELQLMTYRAFVESTQKSPVKRRRMHSSSDAITQEFMDLRTRYTALVTLTTQHVKYISDALRRLEEEEKEVEEERQAHVGQVSDLLCWVRGIQERARGPTGTQAGDPKSPESSLAAQQAISEQLAAKKEEVGEAIRSTQAFLRSKQASKLSAEERAHVTSQLDELTDIYSQLCQSSAAQLQHLEEQLAREEERKSQAAIAGVIDLGTVETFPVFQAAQRGLIDQDTCHVLLEAQLVMGGLLLPDSPETLSLDEGLSRGLIDSSTAKSLSELEAALCLVDQLQSTEGQLLPVAMAIEEVLIREDVGLRILELQMATGGVQEPFRGERLSLESAVERGLLNPMVYSRLSSRSRRRELIDPNTAEKLNLAELQQRCVLNHESGLWLLPVSQQPGGTVVLRSGRKVGIFRAVQEGLIDRQVTVRLLEAQLFAGGIADPRSGHRLTVDGAVRHSLIDQDLACALLTRQLQAGGVLDPVSGERLEVDEAICADLLAPRMALLVLESLWAFMGLLWPESGELLPIAEALQQGVISGDLARRILNQRQRIGALYLPETSRVVPLDRAEEVVEPRVVEILKEIQIPDVLPNMNQSGSPTLNRLSWGSTSSSPPSSSPPISPPGLSCDPIFMEGADPGEQAKHRLLFHLMTRSYVDAHSGKRLVLIEPELTELANAISLPAGEPRGGQVQSEIDPAVASQSDLQLRHREEVEFELAWSDTEEHGSTEILESSKYSIFGKDIMPRAEGDGAYGSVSQMNQRSGKLEDSSACGTQSDKTEREADQISDSLCGALKDGAEPVTMVPKPLERKREAMDDISPRVMKEGKKEKGNEIICDRMQPPGGELDVMPATASEQKRLKLEEGRKSGGRDEKKASIKEVSQEVQESSDMDVTVMEMEGAHRAPGE</sequence>
<dbReference type="Pfam" id="PF00307">
    <property type="entry name" value="CH"/>
    <property type="match status" value="1"/>
</dbReference>
<name>A0AAD7W6S0_9TELE</name>
<evidence type="ECO:0000256" key="12">
    <source>
        <dbReference type="SAM" id="MobiDB-lite"/>
    </source>
</evidence>
<evidence type="ECO:0000256" key="8">
    <source>
        <dbReference type="ARBA" id="ARBA00023212"/>
    </source>
</evidence>
<reference evidence="15" key="1">
    <citation type="journal article" date="2023" name="Science">
        <title>Genome structures resolve the early diversification of teleost fishes.</title>
        <authorList>
            <person name="Parey E."/>
            <person name="Louis A."/>
            <person name="Montfort J."/>
            <person name="Bouchez O."/>
            <person name="Roques C."/>
            <person name="Iampietro C."/>
            <person name="Lluch J."/>
            <person name="Castinel A."/>
            <person name="Donnadieu C."/>
            <person name="Desvignes T."/>
            <person name="Floi Bucao C."/>
            <person name="Jouanno E."/>
            <person name="Wen M."/>
            <person name="Mejri S."/>
            <person name="Dirks R."/>
            <person name="Jansen H."/>
            <person name="Henkel C."/>
            <person name="Chen W.J."/>
            <person name="Zahm M."/>
            <person name="Cabau C."/>
            <person name="Klopp C."/>
            <person name="Thompson A.W."/>
            <person name="Robinson-Rechavi M."/>
            <person name="Braasch I."/>
            <person name="Lecointre G."/>
            <person name="Bobe J."/>
            <person name="Postlethwait J.H."/>
            <person name="Berthelot C."/>
            <person name="Roest Crollius H."/>
            <person name="Guiguen Y."/>
        </authorList>
    </citation>
    <scope>NUCLEOTIDE SEQUENCE</scope>
    <source>
        <strain evidence="15">NC1722</strain>
    </source>
</reference>
<dbReference type="InterPro" id="IPR041573">
    <property type="entry name" value="Desmoplakin_Spectrin-like"/>
</dbReference>
<keyword evidence="5" id="KW-0597">Phosphoprotein</keyword>
<dbReference type="Pfam" id="PF00681">
    <property type="entry name" value="Plectin"/>
    <property type="match status" value="4"/>
</dbReference>
<dbReference type="GO" id="GO:0042995">
    <property type="term" value="C:cell projection"/>
    <property type="evidence" value="ECO:0007669"/>
    <property type="project" value="UniProtKB-SubCell"/>
</dbReference>
<evidence type="ECO:0000313" key="15">
    <source>
        <dbReference type="EMBL" id="KAJ8384944.1"/>
    </source>
</evidence>
<protein>
    <recommendedName>
        <fullName evidence="17">Microtubule-actin cross-linking factor 1</fullName>
    </recommendedName>
</protein>
<dbReference type="Gene3D" id="1.20.58.60">
    <property type="match status" value="6"/>
</dbReference>
<dbReference type="Gene3D" id="3.90.1290.10">
    <property type="entry name" value="Plakin repeat"/>
    <property type="match status" value="2"/>
</dbReference>
<dbReference type="SUPFAM" id="SSF75399">
    <property type="entry name" value="Plakin repeat"/>
    <property type="match status" value="2"/>
</dbReference>
<dbReference type="Proteomes" id="UP001221898">
    <property type="component" value="Unassembled WGS sequence"/>
</dbReference>